<dbReference type="AlphaFoldDB" id="A0A139SV92"/>
<evidence type="ECO:0000256" key="2">
    <source>
        <dbReference type="ARBA" id="ARBA00022723"/>
    </source>
</evidence>
<name>A0A139SV92_9GAMM</name>
<keyword evidence="4" id="KW-0460">Magnesium</keyword>
<dbReference type="InterPro" id="IPR041492">
    <property type="entry name" value="HAD_2"/>
</dbReference>
<keyword evidence="2" id="KW-0479">Metal-binding</keyword>
<evidence type="ECO:0000256" key="3">
    <source>
        <dbReference type="ARBA" id="ARBA00022801"/>
    </source>
</evidence>
<dbReference type="InterPro" id="IPR023198">
    <property type="entry name" value="PGP-like_dom2"/>
</dbReference>
<comment type="cofactor">
    <cofactor evidence="1">
        <name>Mg(2+)</name>
        <dbReference type="ChEBI" id="CHEBI:18420"/>
    </cofactor>
</comment>
<proteinExistence type="predicted"/>
<dbReference type="EMBL" id="LSZO01000124">
    <property type="protein sequence ID" value="KXU38526.1"/>
    <property type="molecule type" value="Genomic_DNA"/>
</dbReference>
<protein>
    <submittedName>
        <fullName evidence="6">Phosphoglycolate phosphatase</fullName>
    </submittedName>
</protein>
<dbReference type="RefSeq" id="WP_068389222.1">
    <property type="nucleotide sequence ID" value="NZ_LSZO01000124.1"/>
</dbReference>
<dbReference type="Gene3D" id="3.40.50.1000">
    <property type="entry name" value="HAD superfamily/HAD-like"/>
    <property type="match status" value="1"/>
</dbReference>
<dbReference type="InterPro" id="IPR036412">
    <property type="entry name" value="HAD-like_sf"/>
</dbReference>
<dbReference type="InterPro" id="IPR006439">
    <property type="entry name" value="HAD-SF_hydro_IA"/>
</dbReference>
<organism evidence="6 7">
    <name type="scientific">Ventosimonas gracilis</name>
    <dbReference type="NCBI Taxonomy" id="1680762"/>
    <lineage>
        <taxon>Bacteria</taxon>
        <taxon>Pseudomonadati</taxon>
        <taxon>Pseudomonadota</taxon>
        <taxon>Gammaproteobacteria</taxon>
        <taxon>Pseudomonadales</taxon>
        <taxon>Ventosimonadaceae</taxon>
        <taxon>Ventosimonas</taxon>
    </lineage>
</organism>
<reference evidence="6 7" key="1">
    <citation type="submission" date="2016-02" db="EMBL/GenBank/DDBJ databases">
        <authorList>
            <person name="Wen L."/>
            <person name="He K."/>
            <person name="Yang H."/>
        </authorList>
    </citation>
    <scope>NUCLEOTIDE SEQUENCE [LARGE SCALE GENOMIC DNA]</scope>
    <source>
        <strain evidence="6 7">CV58</strain>
    </source>
</reference>
<dbReference type="Gene3D" id="1.10.150.240">
    <property type="entry name" value="Putative phosphatase, domain 2"/>
    <property type="match status" value="1"/>
</dbReference>
<keyword evidence="3" id="KW-0378">Hydrolase</keyword>
<keyword evidence="7" id="KW-1185">Reference proteome</keyword>
<sequence length="219" mass="24081">MRIDAVLFDMDGTLLDSAPDFIAILQNMRAERDLPPLAENRLREVISGGAQAMLCAAFSLSPESGELETLRADFLQRYQNQCALLTRPFEGIASLLKTIEQRGLPWGVATNKPLCYAAPIMQQLALSQRAAVLLCPDHVANPKPAPDMLLLACKQLKLPARGVLYIGDDRRDIEAGIAAGMLTAAALWGYIQAEDNPADWGADFQFADPKQLQYWLENP</sequence>
<dbReference type="GO" id="GO:0005829">
    <property type="term" value="C:cytosol"/>
    <property type="evidence" value="ECO:0007669"/>
    <property type="project" value="TreeGrafter"/>
</dbReference>
<dbReference type="PANTHER" id="PTHR43434:SF23">
    <property type="entry name" value="PHOSPHOGLYCOLATE PHOSPHATASE"/>
    <property type="match status" value="1"/>
</dbReference>
<evidence type="ECO:0000313" key="7">
    <source>
        <dbReference type="Proteomes" id="UP000072660"/>
    </source>
</evidence>
<dbReference type="SFLD" id="SFLDG01129">
    <property type="entry name" value="C1.5:_HAD__Beta-PGM__Phosphata"/>
    <property type="match status" value="1"/>
</dbReference>
<dbReference type="NCBIfam" id="TIGR01509">
    <property type="entry name" value="HAD-SF-IA-v3"/>
    <property type="match status" value="1"/>
</dbReference>
<accession>A0A139SV92</accession>
<dbReference type="Pfam" id="PF13419">
    <property type="entry name" value="HAD_2"/>
    <property type="match status" value="1"/>
</dbReference>
<dbReference type="InterPro" id="IPR023214">
    <property type="entry name" value="HAD_sf"/>
</dbReference>
<gene>
    <name evidence="6" type="ORF">AXE65_01120</name>
</gene>
<dbReference type="InterPro" id="IPR050155">
    <property type="entry name" value="HAD-like_hydrolase_sf"/>
</dbReference>
<dbReference type="OrthoDB" id="9776368at2"/>
<dbReference type="NCBIfam" id="TIGR01549">
    <property type="entry name" value="HAD-SF-IA-v1"/>
    <property type="match status" value="1"/>
</dbReference>
<dbReference type="GO" id="GO:0008967">
    <property type="term" value="F:phosphoglycolate phosphatase activity"/>
    <property type="evidence" value="ECO:0007669"/>
    <property type="project" value="TreeGrafter"/>
</dbReference>
<keyword evidence="5" id="KW-0119">Carbohydrate metabolism</keyword>
<dbReference type="Proteomes" id="UP000072660">
    <property type="component" value="Unassembled WGS sequence"/>
</dbReference>
<comment type="caution">
    <text evidence="6">The sequence shown here is derived from an EMBL/GenBank/DDBJ whole genome shotgun (WGS) entry which is preliminary data.</text>
</comment>
<dbReference type="SUPFAM" id="SSF56784">
    <property type="entry name" value="HAD-like"/>
    <property type="match status" value="1"/>
</dbReference>
<dbReference type="GO" id="GO:0006281">
    <property type="term" value="P:DNA repair"/>
    <property type="evidence" value="ECO:0007669"/>
    <property type="project" value="TreeGrafter"/>
</dbReference>
<dbReference type="GO" id="GO:0046872">
    <property type="term" value="F:metal ion binding"/>
    <property type="evidence" value="ECO:0007669"/>
    <property type="project" value="UniProtKB-KW"/>
</dbReference>
<dbReference type="SFLD" id="SFLDG01135">
    <property type="entry name" value="C1.5.6:_HAD__Beta-PGM__Phospha"/>
    <property type="match status" value="1"/>
</dbReference>
<dbReference type="SFLD" id="SFLDS00003">
    <property type="entry name" value="Haloacid_Dehalogenase"/>
    <property type="match status" value="1"/>
</dbReference>
<evidence type="ECO:0000256" key="4">
    <source>
        <dbReference type="ARBA" id="ARBA00022842"/>
    </source>
</evidence>
<dbReference type="PANTHER" id="PTHR43434">
    <property type="entry name" value="PHOSPHOGLYCOLATE PHOSPHATASE"/>
    <property type="match status" value="1"/>
</dbReference>
<evidence type="ECO:0000256" key="5">
    <source>
        <dbReference type="ARBA" id="ARBA00023277"/>
    </source>
</evidence>
<evidence type="ECO:0000256" key="1">
    <source>
        <dbReference type="ARBA" id="ARBA00001946"/>
    </source>
</evidence>
<evidence type="ECO:0000313" key="6">
    <source>
        <dbReference type="EMBL" id="KXU38526.1"/>
    </source>
</evidence>